<name>A0ABP0HQM8_9DINO</name>
<reference evidence="1 2" key="1">
    <citation type="submission" date="2024-02" db="EMBL/GenBank/DDBJ databases">
        <authorList>
            <person name="Chen Y."/>
            <person name="Shah S."/>
            <person name="Dougan E. K."/>
            <person name="Thang M."/>
            <person name="Chan C."/>
        </authorList>
    </citation>
    <scope>NUCLEOTIDE SEQUENCE [LARGE SCALE GENOMIC DNA]</scope>
</reference>
<keyword evidence="2" id="KW-1185">Reference proteome</keyword>
<dbReference type="EMBL" id="CAXAMM010001559">
    <property type="protein sequence ID" value="CAK8992489.1"/>
    <property type="molecule type" value="Genomic_DNA"/>
</dbReference>
<sequence>MLTDEAEAAPPRLVTFEGESEANRVVQDICSNQKVRDKVRAQVEAKAYAARAEIRMEKLIAKRYKYSSGPKDTEFWVKCQINDSDPPDFIHVLLTQELRVKDVRLFERIDSKIHG</sequence>
<comment type="caution">
    <text evidence="1">The sequence shown here is derived from an EMBL/GenBank/DDBJ whole genome shotgun (WGS) entry which is preliminary data.</text>
</comment>
<gene>
    <name evidence="1" type="ORF">SCF082_LOCUS3123</name>
</gene>
<proteinExistence type="predicted"/>
<accession>A0ABP0HQM8</accession>
<organism evidence="1 2">
    <name type="scientific">Durusdinium trenchii</name>
    <dbReference type="NCBI Taxonomy" id="1381693"/>
    <lineage>
        <taxon>Eukaryota</taxon>
        <taxon>Sar</taxon>
        <taxon>Alveolata</taxon>
        <taxon>Dinophyceae</taxon>
        <taxon>Suessiales</taxon>
        <taxon>Symbiodiniaceae</taxon>
        <taxon>Durusdinium</taxon>
    </lineage>
</organism>
<protein>
    <submittedName>
        <fullName evidence="1">Uncharacterized protein</fullName>
    </submittedName>
</protein>
<dbReference type="Proteomes" id="UP001642464">
    <property type="component" value="Unassembled WGS sequence"/>
</dbReference>
<evidence type="ECO:0000313" key="2">
    <source>
        <dbReference type="Proteomes" id="UP001642464"/>
    </source>
</evidence>
<evidence type="ECO:0000313" key="1">
    <source>
        <dbReference type="EMBL" id="CAK8992489.1"/>
    </source>
</evidence>